<name>A0A0E9RPX1_ANGAN</name>
<accession>A0A0E9RPX1</accession>
<protein>
    <submittedName>
        <fullName evidence="1">Uncharacterized protein</fullName>
    </submittedName>
</protein>
<evidence type="ECO:0000313" key="1">
    <source>
        <dbReference type="EMBL" id="JAH31221.1"/>
    </source>
</evidence>
<proteinExistence type="predicted"/>
<sequence>MIPCLRGPNFPLFQIPVQKQGNRKGFCGIASRSPAFSLRWCKSGF</sequence>
<reference evidence="1" key="2">
    <citation type="journal article" date="2015" name="Fish Shellfish Immunol.">
        <title>Early steps in the European eel (Anguilla anguilla)-Vibrio vulnificus interaction in the gills: Role of the RtxA13 toxin.</title>
        <authorList>
            <person name="Callol A."/>
            <person name="Pajuelo D."/>
            <person name="Ebbesson L."/>
            <person name="Teles M."/>
            <person name="MacKenzie S."/>
            <person name="Amaro C."/>
        </authorList>
    </citation>
    <scope>NUCLEOTIDE SEQUENCE</scope>
</reference>
<dbReference type="EMBL" id="GBXM01077356">
    <property type="protein sequence ID" value="JAH31221.1"/>
    <property type="molecule type" value="Transcribed_RNA"/>
</dbReference>
<organism evidence="1">
    <name type="scientific">Anguilla anguilla</name>
    <name type="common">European freshwater eel</name>
    <name type="synonym">Muraena anguilla</name>
    <dbReference type="NCBI Taxonomy" id="7936"/>
    <lineage>
        <taxon>Eukaryota</taxon>
        <taxon>Metazoa</taxon>
        <taxon>Chordata</taxon>
        <taxon>Craniata</taxon>
        <taxon>Vertebrata</taxon>
        <taxon>Euteleostomi</taxon>
        <taxon>Actinopterygii</taxon>
        <taxon>Neopterygii</taxon>
        <taxon>Teleostei</taxon>
        <taxon>Anguilliformes</taxon>
        <taxon>Anguillidae</taxon>
        <taxon>Anguilla</taxon>
    </lineage>
</organism>
<dbReference type="AlphaFoldDB" id="A0A0E9RPX1"/>
<reference evidence="1" key="1">
    <citation type="submission" date="2014-11" db="EMBL/GenBank/DDBJ databases">
        <authorList>
            <person name="Amaro Gonzalez C."/>
        </authorList>
    </citation>
    <scope>NUCLEOTIDE SEQUENCE</scope>
</reference>